<dbReference type="Gene3D" id="3.60.10.10">
    <property type="entry name" value="Endonuclease/exonuclease/phosphatase"/>
    <property type="match status" value="1"/>
</dbReference>
<feature type="region of interest" description="Disordered" evidence="10">
    <location>
        <begin position="1437"/>
        <end position="1507"/>
    </location>
</feature>
<keyword evidence="15" id="KW-1185">Reference proteome</keyword>
<keyword evidence="4" id="KW-0677">Repeat</keyword>
<evidence type="ECO:0000256" key="10">
    <source>
        <dbReference type="SAM" id="MobiDB-lite"/>
    </source>
</evidence>
<feature type="compositionally biased region" description="Low complexity" evidence="10">
    <location>
        <begin position="792"/>
        <end position="832"/>
    </location>
</feature>
<dbReference type="InterPro" id="IPR008971">
    <property type="entry name" value="HSP40/DnaJ_pept-bd"/>
</dbReference>
<feature type="domain" description="J" evidence="12">
    <location>
        <begin position="2296"/>
        <end position="2357"/>
    </location>
</feature>
<dbReference type="HAMAP" id="MF_01152">
    <property type="entry name" value="DnaJ"/>
    <property type="match status" value="1"/>
</dbReference>
<dbReference type="CDD" id="cd06257">
    <property type="entry name" value="DnaJ"/>
    <property type="match status" value="1"/>
</dbReference>
<evidence type="ECO:0000256" key="11">
    <source>
        <dbReference type="SAM" id="SignalP"/>
    </source>
</evidence>
<reference evidence="14 15" key="1">
    <citation type="journal article" date="2018" name="Plant J.">
        <title>Genome sequences of Chlorella sorokiniana UTEX 1602 and Micractinium conductrix SAG 241.80: implications to maltose excretion by a green alga.</title>
        <authorList>
            <person name="Arriola M.B."/>
            <person name="Velmurugan N."/>
            <person name="Zhang Y."/>
            <person name="Plunkett M.H."/>
            <person name="Hondzo H."/>
            <person name="Barney B.M."/>
        </authorList>
    </citation>
    <scope>NUCLEOTIDE SEQUENCE [LARGE SCALE GENOMIC DNA]</scope>
    <source>
        <strain evidence="14 15">SAG 241.80</strain>
    </source>
</reference>
<feature type="compositionally biased region" description="Low complexity" evidence="10">
    <location>
        <begin position="1473"/>
        <end position="1491"/>
    </location>
</feature>
<dbReference type="InterPro" id="IPR008979">
    <property type="entry name" value="Galactose-bd-like_sf"/>
</dbReference>
<dbReference type="GO" id="GO:0031072">
    <property type="term" value="F:heat shock protein binding"/>
    <property type="evidence" value="ECO:0007669"/>
    <property type="project" value="InterPro"/>
</dbReference>
<dbReference type="InterPro" id="IPR018253">
    <property type="entry name" value="DnaJ_domain_CS"/>
</dbReference>
<dbReference type="GO" id="GO:0051082">
    <property type="term" value="F:unfolded protein binding"/>
    <property type="evidence" value="ECO:0007669"/>
    <property type="project" value="InterPro"/>
</dbReference>
<protein>
    <recommendedName>
        <fullName evidence="2">beta-mannosidase</fullName>
        <ecNumber evidence="2">3.2.1.25</ecNumber>
    </recommendedName>
</protein>
<dbReference type="GO" id="GO:0006457">
    <property type="term" value="P:protein folding"/>
    <property type="evidence" value="ECO:0007669"/>
    <property type="project" value="InterPro"/>
</dbReference>
<dbReference type="Gene3D" id="1.10.287.110">
    <property type="entry name" value="DnaJ domain"/>
    <property type="match status" value="1"/>
</dbReference>
<dbReference type="InterPro" id="IPR013783">
    <property type="entry name" value="Ig-like_fold"/>
</dbReference>
<dbReference type="InterPro" id="IPR036410">
    <property type="entry name" value="HSP_DnaJ_Cys-rich_dom_sf"/>
</dbReference>
<dbReference type="FunFam" id="2.60.260.20:FF:000003">
    <property type="entry name" value="DnaJ subfamily A member 2"/>
    <property type="match status" value="1"/>
</dbReference>
<dbReference type="Pfam" id="PF01556">
    <property type="entry name" value="DnaJ_C"/>
    <property type="match status" value="1"/>
</dbReference>
<feature type="domain" description="CR-type" evidence="13">
    <location>
        <begin position="2413"/>
        <end position="2497"/>
    </location>
</feature>
<evidence type="ECO:0000256" key="9">
    <source>
        <dbReference type="PROSITE-ProRule" id="PRU00546"/>
    </source>
</evidence>
<feature type="chain" id="PRO_5015145083" description="beta-mannosidase" evidence="11">
    <location>
        <begin position="25"/>
        <end position="2700"/>
    </location>
</feature>
<feature type="compositionally biased region" description="Low complexity" evidence="10">
    <location>
        <begin position="1156"/>
        <end position="1182"/>
    </location>
</feature>
<accession>A0A2P6VP01</accession>
<dbReference type="InterPro" id="IPR054593">
    <property type="entry name" value="Beta-mannosidase-like_N2"/>
</dbReference>
<feature type="region of interest" description="Disordered" evidence="10">
    <location>
        <begin position="705"/>
        <end position="730"/>
    </location>
</feature>
<dbReference type="PRINTS" id="PR00625">
    <property type="entry name" value="JDOMAIN"/>
</dbReference>
<dbReference type="InterPro" id="IPR017853">
    <property type="entry name" value="GH"/>
</dbReference>
<dbReference type="PROSITE" id="PS00636">
    <property type="entry name" value="DNAJ_1"/>
    <property type="match status" value="1"/>
</dbReference>
<dbReference type="InterPro" id="IPR001623">
    <property type="entry name" value="DnaJ_domain"/>
</dbReference>
<dbReference type="PROSITE" id="PS50076">
    <property type="entry name" value="DNAJ_2"/>
    <property type="match status" value="1"/>
</dbReference>
<evidence type="ECO:0000259" key="12">
    <source>
        <dbReference type="PROSITE" id="PS50076"/>
    </source>
</evidence>
<evidence type="ECO:0000256" key="3">
    <source>
        <dbReference type="ARBA" id="ARBA00022723"/>
    </source>
</evidence>
<evidence type="ECO:0000313" key="14">
    <source>
        <dbReference type="EMBL" id="PSC75824.1"/>
    </source>
</evidence>
<dbReference type="EC" id="3.2.1.25" evidence="2"/>
<keyword evidence="7 9" id="KW-0862">Zinc</keyword>
<feature type="compositionally biased region" description="Low complexity" evidence="10">
    <location>
        <begin position="1201"/>
        <end position="1238"/>
    </location>
</feature>
<keyword evidence="5 9" id="KW-0863">Zinc-finger</keyword>
<dbReference type="CDD" id="cd10719">
    <property type="entry name" value="DnaJ_zf"/>
    <property type="match status" value="1"/>
</dbReference>
<keyword evidence="8" id="KW-0326">Glycosidase</keyword>
<dbReference type="GO" id="GO:0004567">
    <property type="term" value="F:beta-mannosidase activity"/>
    <property type="evidence" value="ECO:0007669"/>
    <property type="project" value="UniProtKB-EC"/>
</dbReference>
<dbReference type="PANTHER" id="PTHR43730">
    <property type="entry name" value="BETA-MANNOSIDASE"/>
    <property type="match status" value="1"/>
</dbReference>
<dbReference type="InterPro" id="IPR012724">
    <property type="entry name" value="DnaJ"/>
</dbReference>
<dbReference type="Gene3D" id="2.60.120.260">
    <property type="entry name" value="Galactose-binding domain-like"/>
    <property type="match status" value="1"/>
</dbReference>
<feature type="region of interest" description="Disordered" evidence="10">
    <location>
        <begin position="792"/>
        <end position="849"/>
    </location>
</feature>
<feature type="region of interest" description="Disordered" evidence="10">
    <location>
        <begin position="2665"/>
        <end position="2700"/>
    </location>
</feature>
<dbReference type="InterPro" id="IPR036156">
    <property type="entry name" value="Beta-gal/glucu_dom_sf"/>
</dbReference>
<dbReference type="Pfam" id="PF22666">
    <property type="entry name" value="Glyco_hydro_2_N2"/>
    <property type="match status" value="1"/>
</dbReference>
<name>A0A2P6VP01_9CHLO</name>
<keyword evidence="11" id="KW-0732">Signal</keyword>
<dbReference type="Gene3D" id="2.60.260.20">
    <property type="entry name" value="Urease metallochaperone UreE, N-terminal domain"/>
    <property type="match status" value="2"/>
</dbReference>
<dbReference type="GO" id="GO:0006516">
    <property type="term" value="P:glycoprotein catabolic process"/>
    <property type="evidence" value="ECO:0007669"/>
    <property type="project" value="TreeGrafter"/>
</dbReference>
<dbReference type="OrthoDB" id="2866996at2759"/>
<comment type="caution">
    <text evidence="14">The sequence shown here is derived from an EMBL/GenBank/DDBJ whole genome shotgun (WGS) entry which is preliminary data.</text>
</comment>
<dbReference type="InterPro" id="IPR005135">
    <property type="entry name" value="Endo/exonuclease/phosphatase"/>
</dbReference>
<dbReference type="SMART" id="SM00271">
    <property type="entry name" value="DnaJ"/>
    <property type="match status" value="1"/>
</dbReference>
<dbReference type="InterPro" id="IPR036691">
    <property type="entry name" value="Endo/exonu/phosph_ase_sf"/>
</dbReference>
<keyword evidence="3 9" id="KW-0479">Metal-binding</keyword>
<dbReference type="SUPFAM" id="SSF51445">
    <property type="entry name" value="(Trans)glycosidases"/>
    <property type="match status" value="2"/>
</dbReference>
<dbReference type="CDD" id="cd10747">
    <property type="entry name" value="DnaJ_C"/>
    <property type="match status" value="1"/>
</dbReference>
<gene>
    <name evidence="14" type="ORF">C2E20_1588</name>
</gene>
<dbReference type="FunFam" id="2.10.230.10:FF:000001">
    <property type="entry name" value="DnaJ subfamily A member 2"/>
    <property type="match status" value="1"/>
</dbReference>
<dbReference type="GO" id="GO:0008270">
    <property type="term" value="F:zinc ion binding"/>
    <property type="evidence" value="ECO:0007669"/>
    <property type="project" value="UniProtKB-KW"/>
</dbReference>
<evidence type="ECO:0000313" key="15">
    <source>
        <dbReference type="Proteomes" id="UP000239649"/>
    </source>
</evidence>
<feature type="signal peptide" evidence="11">
    <location>
        <begin position="1"/>
        <end position="24"/>
    </location>
</feature>
<dbReference type="SUPFAM" id="SSF46565">
    <property type="entry name" value="Chaperone J-domain"/>
    <property type="match status" value="1"/>
</dbReference>
<evidence type="ECO:0000256" key="4">
    <source>
        <dbReference type="ARBA" id="ARBA00022737"/>
    </source>
</evidence>
<feature type="compositionally biased region" description="Low complexity" evidence="10">
    <location>
        <begin position="1245"/>
        <end position="1257"/>
    </location>
</feature>
<feature type="compositionally biased region" description="Low complexity" evidence="10">
    <location>
        <begin position="1446"/>
        <end position="1463"/>
    </location>
</feature>
<evidence type="ECO:0000256" key="7">
    <source>
        <dbReference type="ARBA" id="ARBA00022833"/>
    </source>
</evidence>
<dbReference type="SUPFAM" id="SSF56219">
    <property type="entry name" value="DNase I-like"/>
    <property type="match status" value="1"/>
</dbReference>
<dbReference type="InterPro" id="IPR036869">
    <property type="entry name" value="J_dom_sf"/>
</dbReference>
<evidence type="ECO:0000256" key="6">
    <source>
        <dbReference type="ARBA" id="ARBA00022801"/>
    </source>
</evidence>
<dbReference type="InterPro" id="IPR001305">
    <property type="entry name" value="HSP_DnaJ_Cys-rich_dom"/>
</dbReference>
<feature type="zinc finger region" description="CR-type" evidence="9">
    <location>
        <begin position="2413"/>
        <end position="2497"/>
    </location>
</feature>
<feature type="region of interest" description="Disordered" evidence="10">
    <location>
        <begin position="1201"/>
        <end position="1257"/>
    </location>
</feature>
<dbReference type="InterPro" id="IPR002939">
    <property type="entry name" value="DnaJ_C"/>
</dbReference>
<keyword evidence="6" id="KW-0378">Hydrolase</keyword>
<dbReference type="Pfam" id="PF00684">
    <property type="entry name" value="DnaJ_CXXCXGXG"/>
    <property type="match status" value="1"/>
</dbReference>
<dbReference type="Proteomes" id="UP000239649">
    <property type="component" value="Unassembled WGS sequence"/>
</dbReference>
<dbReference type="Pfam" id="PF03372">
    <property type="entry name" value="Exo_endo_phos"/>
    <property type="match status" value="1"/>
</dbReference>
<feature type="region of interest" description="Disordered" evidence="10">
    <location>
        <begin position="1632"/>
        <end position="1659"/>
    </location>
</feature>
<evidence type="ECO:0000256" key="8">
    <source>
        <dbReference type="ARBA" id="ARBA00023295"/>
    </source>
</evidence>
<dbReference type="SUPFAM" id="SSF57938">
    <property type="entry name" value="DnaJ/Hsp40 cysteine-rich domain"/>
    <property type="match status" value="1"/>
</dbReference>
<dbReference type="PANTHER" id="PTHR43730:SF1">
    <property type="entry name" value="BETA-MANNOSIDASE"/>
    <property type="match status" value="1"/>
</dbReference>
<evidence type="ECO:0000259" key="13">
    <source>
        <dbReference type="PROSITE" id="PS51188"/>
    </source>
</evidence>
<feature type="region of interest" description="Disordered" evidence="10">
    <location>
        <begin position="1944"/>
        <end position="1985"/>
    </location>
</feature>
<feature type="compositionally biased region" description="Low complexity" evidence="10">
    <location>
        <begin position="1961"/>
        <end position="1972"/>
    </location>
</feature>
<feature type="compositionally biased region" description="Low complexity" evidence="10">
    <location>
        <begin position="1636"/>
        <end position="1653"/>
    </location>
</feature>
<dbReference type="InterPro" id="IPR050887">
    <property type="entry name" value="Beta-mannosidase_GH2"/>
</dbReference>
<feature type="region of interest" description="Disordered" evidence="10">
    <location>
        <begin position="1156"/>
        <end position="1188"/>
    </location>
</feature>
<proteinExistence type="inferred from homology"/>
<dbReference type="Gene3D" id="2.60.40.10">
    <property type="entry name" value="Immunoglobulins"/>
    <property type="match status" value="1"/>
</dbReference>
<dbReference type="SUPFAM" id="SSF49493">
    <property type="entry name" value="HSP40/DnaJ peptide-binding domain"/>
    <property type="match status" value="2"/>
</dbReference>
<evidence type="ECO:0000256" key="5">
    <source>
        <dbReference type="ARBA" id="ARBA00022771"/>
    </source>
</evidence>
<dbReference type="Gene3D" id="3.20.20.80">
    <property type="entry name" value="Glycosidases"/>
    <property type="match status" value="2"/>
</dbReference>
<dbReference type="Gene3D" id="2.10.230.10">
    <property type="entry name" value="Heat shock protein DnaJ, cysteine-rich domain"/>
    <property type="match status" value="1"/>
</dbReference>
<feature type="compositionally biased region" description="Gly residues" evidence="10">
    <location>
        <begin position="833"/>
        <end position="847"/>
    </location>
</feature>
<dbReference type="GO" id="GO:0005524">
    <property type="term" value="F:ATP binding"/>
    <property type="evidence" value="ECO:0007669"/>
    <property type="project" value="InterPro"/>
</dbReference>
<sequence>MALSSHHTALALPTTLLAPLSGLCRPCLRTVVPATTFCWKTRPQALVGAGVGRGGGGGAPMDARAVAACAAAVAALTFTWLRSRASQRAGHHRASRHGGARLLPRGRPLPSSPTELSLVSYNILCQRYAIALRLPHVFAQYLDADYRWRRLEAELASFGADVIALQEVTVERWTDLKDYMASLGYAAVVQARSAAAGNDFMLALFYRETKLQLIWWEERSRVLLVALAVVEPGPARGQVVWVANVHLEGSPYRPNDRISQLKHALHRLEHHMGSPEAAQAADVVICGDFNSEPQDSPCWLLRRGRLERNHTDACCPQVPTTKESIAHPFALHEAYESTDYRQPFTRKVGPESAVLDFIWCSRHMEVSAVMRPLQPELRPLVEKCYLPNRWHPSDHLPVGAVLRVSLVGDAAAGDAARGGSAAALTAALGGASSGSVASTPPAVSSAAQPSLELHSLAWSLSNGRGSGNVSLDLAAATLPATVTQLLQLAGVVGDPFWRYGELDQRWVAWDNWTLSLGFQAPPGLLAQPSVLLRFGCLDTVAEVELNGVLVGRAANAHRPHAWEVAPLLARGRNQLSVTLLSAPAYAEQQAAAYPYAVPATQQVGSLPHYNFIRKAASDFGWDWGPALAPAGMTGSVTLQGRGRALLDGLSVHQRHFQNGSVAVEVGALLLPPPQQAQQAPQDVQQAEQAERGTVLLELVSPDGQQRWQAQAEVSTPPAGSSGGPSGACPWQLLADGGTACAAEGDGEPAPAPAPVPVRHTLRLLVDEPQLWWPHDFGRQPLYELRVTYTPGAASASPGRGAGPAAEGTGAPAAEGSAGPAAESNDAGTPAAESGGGAPAAEGAGRGGSSSVPLVRRIGLRRVELVTEELSRPAGETFFFRVNGQPVYARGANIVPAHLLEPAGTAAQLSRLVGDAKAAGMNMLRVWGGGRYFQDAFYDACDEAGVLVWQEAMFACGVYPSGSAFLREAWLEVQHQAARLSSHPSIVIWGGNNENEASLTWFSETMRNPHRFASDYSWLFTEVVRQAVQSFASDVPFVDTSPSNGILSTDPYAKRWGDVASAAFGDVHYYNYAADALSPATYPPAKFVSEFGFMSLPSFAAYKRVTEPGDWRLGAPMTAWRMRHAQGQEEMEGQMQLHFLSAPLDVTAAADDTQLQEEGATAQQGAAQGQAPAAEQPPRQAQQDGGSPSSFAQLLQRLLPGGVSRGASGAASPPAAEPSPAGAAPMGEGQQAAQQQAAQGQGGDGQQQAGEGSPEQQQAAAARFAAFTYLSQLQQALAYQTAVHQWRRNRGDPAAQTMGVLYWQLNDVWQGPSWSGINSDGSWRLLHHAAVEFFRPVLVSGILQGNTLEVHLTNDLPVGVTGTLEVDGIPFAATQQDQVVPVHRFAAAAAPAQSSRAAWNASLATDVLVAAGSGGQVAAMADVFLRLRFCPTAVVPGDGEEGGPLQSPFGAPAPFSSSSSSSAADGGMPQLVLGASPAGASGSPAAEVQAAAGDGGDEGPEGPGGCDAPIALPRGASAAQCAAARRLLRCSESLLFLTELKDARLAPANVSAAVEPTVAASSDGGGGGGGGADGSLAGRPAFTVVLSSDAVALFVSPEVEQAGRFNASGLLLLPWAPQARQEHSCTLRQSLLHPQQASTRSTPAGGAAAAAAAAPRRKSPKITRGVEQLISRSVVHLLARVTAASEVKAEKRKQKRAADKQARSHAAAFQRDIRGCMEESLALQRQDAERQHCLAKKARQNSKQLAAAVTDMAQAKQQRGEDGLRVYHITAAAAQHHPDNQLQHLQLVLQRFDGVSAQLNARLDGVSAQLNARLDGVSAQLGTLDALPLRKERAGGGDDAVGALPAAGVFPETVMDAHVLTVAQLDALETFYGEQFADATVADRRKAFLATMAGKLEAFRAFDFEGSEGWRAYRQNLEIPPGKEALEVKFRAKWYKREVDPDFDVSLGTHAQPPAPRPAPPSTSTAGAARPAARPAPPPRAAAGTAGAAAGQAGELVLLGAHLVMLAAAVLTVQPLSRHWSWQAHFLFCRVALVASGYKVYLRFGAPALRPFPTAIAPWLQRVAVSTEMFHLLLATLMMQAPQLWMGVVPVALAAAQPALAVLGRRFGQHPSWGRYGRPALAVLEQGQPAIQHFSATTEIMLGFQVVLAVFSQGLRAVLLAYVYWNTLRLRFWAPESRPYHMQAWAGMHARFAPLLTRMPALERALDYPKRWFAALGQQQHRQANVAACVSVFQGSEAPYERPACCVEPFLGEDLLSAVEVEQAEAAAAKARVAAEPILEEGAATEKRRGGPVNNSRYYEVLGVEKTASDAEIKKAHRKAALKHHPDKGGDEEKFKEINEAYDVLRDSEKRGVYDKFGEEAVKEGMGGGGGGGGPADIFDLFGMGGGRRGSQRERRSEDVVHKMKVGLEEMYKGSVRKLQMTRSVKCDKCSGSGSKSGKRYTCETCHGSGVEMKLRAIGPGMVQQIQQRCSRCGGGGYSCPASDRCHTCDGKGLAPEKKVFEVHVEPGHRHGSKVLFRGEAGSDSPDVLPGDLIFILEQKEHATFKRIGTDLFFEKTVSLVDALCGVHFHLTHLDERVLEVSSSGVIKPDSWACIRGEGMPIQGRPFEKGNLYVHFTVEFPDQVTPQQAAALTAAFGGRSANGAAAPMAEVEEVRLQAVLDIEQEIKSRREHERRMGAESGDSDSDDEMGRGHQRVSCAQQ</sequence>
<organism evidence="14 15">
    <name type="scientific">Micractinium conductrix</name>
    <dbReference type="NCBI Taxonomy" id="554055"/>
    <lineage>
        <taxon>Eukaryota</taxon>
        <taxon>Viridiplantae</taxon>
        <taxon>Chlorophyta</taxon>
        <taxon>core chlorophytes</taxon>
        <taxon>Trebouxiophyceae</taxon>
        <taxon>Chlorellales</taxon>
        <taxon>Chlorellaceae</taxon>
        <taxon>Chlorella clade</taxon>
        <taxon>Micractinium</taxon>
    </lineage>
</organism>
<comment type="catalytic activity">
    <reaction evidence="1">
        <text>Hydrolysis of terminal, non-reducing beta-D-mannose residues in beta-D-mannosides.</text>
        <dbReference type="EC" id="3.2.1.25"/>
    </reaction>
</comment>
<dbReference type="PROSITE" id="PS51188">
    <property type="entry name" value="ZF_CR"/>
    <property type="match status" value="1"/>
</dbReference>
<dbReference type="EMBL" id="LHPF02000002">
    <property type="protein sequence ID" value="PSC75824.1"/>
    <property type="molecule type" value="Genomic_DNA"/>
</dbReference>
<evidence type="ECO:0000256" key="2">
    <source>
        <dbReference type="ARBA" id="ARBA00012754"/>
    </source>
</evidence>
<dbReference type="Pfam" id="PF00226">
    <property type="entry name" value="DnaJ"/>
    <property type="match status" value="1"/>
</dbReference>
<evidence type="ECO:0000256" key="1">
    <source>
        <dbReference type="ARBA" id="ARBA00000829"/>
    </source>
</evidence>
<dbReference type="SUPFAM" id="SSF49785">
    <property type="entry name" value="Galactose-binding domain-like"/>
    <property type="match status" value="1"/>
</dbReference>
<dbReference type="SUPFAM" id="SSF49303">
    <property type="entry name" value="beta-Galactosidase/glucuronidase domain"/>
    <property type="match status" value="1"/>
</dbReference>
<dbReference type="GO" id="GO:0009408">
    <property type="term" value="P:response to heat"/>
    <property type="evidence" value="ECO:0007669"/>
    <property type="project" value="InterPro"/>
</dbReference>
<feature type="compositionally biased region" description="Basic and acidic residues" evidence="10">
    <location>
        <begin position="2665"/>
        <end position="2676"/>
    </location>
</feature>
<dbReference type="STRING" id="554055.A0A2P6VP01"/>